<sequence length="108" mass="11689">MPPSLKGLLTSNSEANAIVTFLTSSHSSSGEVLSEITGKYGLVNISSKINPARIVHVDVAYHWRPVHHLKRRSAIKKSTKKDMPARQGAIPMNLTPGDTLDKRGSLSS</sequence>
<protein>
    <submittedName>
        <fullName evidence="2">Uncharacterized protein</fullName>
    </submittedName>
</protein>
<keyword evidence="3" id="KW-1185">Reference proteome</keyword>
<dbReference type="EMBL" id="BSYO01000014">
    <property type="protein sequence ID" value="GMH14624.1"/>
    <property type="molecule type" value="Genomic_DNA"/>
</dbReference>
<gene>
    <name evidence="2" type="ORF">Nepgr_016465</name>
</gene>
<reference evidence="2" key="1">
    <citation type="submission" date="2023-05" db="EMBL/GenBank/DDBJ databases">
        <title>Nepenthes gracilis genome sequencing.</title>
        <authorList>
            <person name="Fukushima K."/>
        </authorList>
    </citation>
    <scope>NUCLEOTIDE SEQUENCE</scope>
    <source>
        <strain evidence="2">SING2019-196</strain>
    </source>
</reference>
<dbReference type="AlphaFoldDB" id="A0AAD3XS48"/>
<evidence type="ECO:0000313" key="2">
    <source>
        <dbReference type="EMBL" id="GMH14624.1"/>
    </source>
</evidence>
<accession>A0AAD3XS48</accession>
<evidence type="ECO:0000313" key="3">
    <source>
        <dbReference type="Proteomes" id="UP001279734"/>
    </source>
</evidence>
<organism evidence="2 3">
    <name type="scientific">Nepenthes gracilis</name>
    <name type="common">Slender pitcher plant</name>
    <dbReference type="NCBI Taxonomy" id="150966"/>
    <lineage>
        <taxon>Eukaryota</taxon>
        <taxon>Viridiplantae</taxon>
        <taxon>Streptophyta</taxon>
        <taxon>Embryophyta</taxon>
        <taxon>Tracheophyta</taxon>
        <taxon>Spermatophyta</taxon>
        <taxon>Magnoliopsida</taxon>
        <taxon>eudicotyledons</taxon>
        <taxon>Gunneridae</taxon>
        <taxon>Pentapetalae</taxon>
        <taxon>Caryophyllales</taxon>
        <taxon>Nepenthaceae</taxon>
        <taxon>Nepenthes</taxon>
    </lineage>
</organism>
<feature type="region of interest" description="Disordered" evidence="1">
    <location>
        <begin position="75"/>
        <end position="108"/>
    </location>
</feature>
<proteinExistence type="predicted"/>
<comment type="caution">
    <text evidence="2">The sequence shown here is derived from an EMBL/GenBank/DDBJ whole genome shotgun (WGS) entry which is preliminary data.</text>
</comment>
<name>A0AAD3XS48_NEPGR</name>
<evidence type="ECO:0000256" key="1">
    <source>
        <dbReference type="SAM" id="MobiDB-lite"/>
    </source>
</evidence>
<dbReference type="Proteomes" id="UP001279734">
    <property type="component" value="Unassembled WGS sequence"/>
</dbReference>
<feature type="compositionally biased region" description="Basic and acidic residues" evidence="1">
    <location>
        <begin position="99"/>
        <end position="108"/>
    </location>
</feature>